<proteinExistence type="predicted"/>
<evidence type="ECO:0000313" key="2">
    <source>
        <dbReference type="RefSeq" id="XP_022254508.1"/>
    </source>
</evidence>
<dbReference type="GeneID" id="106470193"/>
<protein>
    <submittedName>
        <fullName evidence="2">Uncharacterized protein LOC106470193 isoform X1</fullName>
    </submittedName>
</protein>
<reference evidence="2" key="1">
    <citation type="submission" date="2025-08" db="UniProtKB">
        <authorList>
            <consortium name="RefSeq"/>
        </authorList>
    </citation>
    <scope>IDENTIFICATION</scope>
    <source>
        <tissue evidence="2">Muscle</tissue>
    </source>
</reference>
<gene>
    <name evidence="2" type="primary">LOC106470193</name>
</gene>
<dbReference type="RefSeq" id="XP_022254508.1">
    <property type="nucleotide sequence ID" value="XM_022398800.1"/>
</dbReference>
<dbReference type="Proteomes" id="UP000694941">
    <property type="component" value="Unplaced"/>
</dbReference>
<keyword evidence="1" id="KW-1185">Reference proteome</keyword>
<sequence>MKTSAEELEVGVMYPVLNKQNFFSWEDRVTSAVSDTEKNIAKLKNYMKSPVLRNKTLDKGSVKHIGNKEDILRCYMSHNVSNHAAADSVALKSPQLLQDHQPIKNNTFPVELLWKSLHEQAQMISNLQKSVRELLEARNNRKVHIEIPKRKNMLDQFEENIRLKPEVPCPDYLGSRRATQFQEYVGTMSSDCQTTQLASLFSSECLTLRSEMDTLRTKMCKLS</sequence>
<accession>A0ABM1TF52</accession>
<evidence type="ECO:0000313" key="1">
    <source>
        <dbReference type="Proteomes" id="UP000694941"/>
    </source>
</evidence>
<organism evidence="1 2">
    <name type="scientific">Limulus polyphemus</name>
    <name type="common">Atlantic horseshoe crab</name>
    <dbReference type="NCBI Taxonomy" id="6850"/>
    <lineage>
        <taxon>Eukaryota</taxon>
        <taxon>Metazoa</taxon>
        <taxon>Ecdysozoa</taxon>
        <taxon>Arthropoda</taxon>
        <taxon>Chelicerata</taxon>
        <taxon>Merostomata</taxon>
        <taxon>Xiphosura</taxon>
        <taxon>Limulidae</taxon>
        <taxon>Limulus</taxon>
    </lineage>
</organism>
<name>A0ABM1TF52_LIMPO</name>